<organism evidence="1 2">
    <name type="scientific">Ochrobactrum soli</name>
    <dbReference type="NCBI Taxonomy" id="2448455"/>
    <lineage>
        <taxon>Bacteria</taxon>
        <taxon>Pseudomonadati</taxon>
        <taxon>Pseudomonadota</taxon>
        <taxon>Alphaproteobacteria</taxon>
        <taxon>Hyphomicrobiales</taxon>
        <taxon>Brucellaceae</taxon>
        <taxon>Brucella/Ochrobactrum group</taxon>
        <taxon>Ochrobactrum</taxon>
    </lineage>
</organism>
<evidence type="ECO:0000313" key="2">
    <source>
        <dbReference type="Proteomes" id="UP000246073"/>
    </source>
</evidence>
<reference evidence="2" key="1">
    <citation type="submission" date="2017-12" db="EMBL/GenBank/DDBJ databases">
        <authorList>
            <person name="Diaz M."/>
        </authorList>
    </citation>
    <scope>NUCLEOTIDE SEQUENCE [LARGE SCALE GENOMIC DNA]</scope>
    <source>
        <strain evidence="2">FI11154</strain>
    </source>
</reference>
<sequence length="46" mass="5078">MQSHATHAVIGTTTADHAKNWAESSRVLRFSRFLTLRAAPSRGIAR</sequence>
<evidence type="ECO:0000313" key="1">
    <source>
        <dbReference type="EMBL" id="SPL64956.1"/>
    </source>
</evidence>
<dbReference type="Proteomes" id="UP000246073">
    <property type="component" value="Unassembled WGS sequence"/>
</dbReference>
<accession>A0A2P9HLI6</accession>
<proteinExistence type="predicted"/>
<dbReference type="EMBL" id="OOFM01000005">
    <property type="protein sequence ID" value="SPL64956.1"/>
    <property type="molecule type" value="Genomic_DNA"/>
</dbReference>
<protein>
    <submittedName>
        <fullName evidence="1">Uncharacterized protein</fullName>
    </submittedName>
</protein>
<dbReference type="AlphaFoldDB" id="A0A2P9HLI6"/>
<name>A0A2P9HLI6_9HYPH</name>
<gene>
    <name evidence="1" type="ORF">OHAE_823</name>
</gene>